<dbReference type="InterPro" id="IPR029068">
    <property type="entry name" value="Glyas_Bleomycin-R_OHBP_Dase"/>
</dbReference>
<name>A0A366CX23_9GAMM</name>
<dbReference type="AlphaFoldDB" id="A0A366CX23"/>
<dbReference type="Pfam" id="PF00903">
    <property type="entry name" value="Glyoxalase"/>
    <property type="match status" value="1"/>
</dbReference>
<dbReference type="GO" id="GO:0051213">
    <property type="term" value="F:dioxygenase activity"/>
    <property type="evidence" value="ECO:0007669"/>
    <property type="project" value="UniProtKB-KW"/>
</dbReference>
<keyword evidence="2" id="KW-0223">Dioxygenase</keyword>
<comment type="caution">
    <text evidence="2">The sequence shown here is derived from an EMBL/GenBank/DDBJ whole genome shotgun (WGS) entry which is preliminary data.</text>
</comment>
<dbReference type="Gene3D" id="3.10.180.10">
    <property type="entry name" value="2,3-Dihydroxybiphenyl 1,2-Dioxygenase, domain 1"/>
    <property type="match status" value="1"/>
</dbReference>
<dbReference type="PROSITE" id="PS51819">
    <property type="entry name" value="VOC"/>
    <property type="match status" value="1"/>
</dbReference>
<gene>
    <name evidence="2" type="ORF">DFP76_106208</name>
</gene>
<dbReference type="SUPFAM" id="SSF54593">
    <property type="entry name" value="Glyoxalase/Bleomycin resistance protein/Dihydroxybiphenyl dioxygenase"/>
    <property type="match status" value="1"/>
</dbReference>
<evidence type="ECO:0000313" key="3">
    <source>
        <dbReference type="Proteomes" id="UP000252086"/>
    </source>
</evidence>
<sequence length="124" mass="14658">MTNLKTVELKAFVPSKDFELSKSFYHDLGFEMPWSSDELAYFHTGNTSFLLQNYYVQELADNFMMHLLVEDLDSWWKHIFEKNIAEKYSIKTVPPQDQPWGMRDFVLIDPSGILWRIGQNSEKT</sequence>
<keyword evidence="3" id="KW-1185">Reference proteome</keyword>
<dbReference type="InterPro" id="IPR037523">
    <property type="entry name" value="VOC_core"/>
</dbReference>
<evidence type="ECO:0000259" key="1">
    <source>
        <dbReference type="PROSITE" id="PS51819"/>
    </source>
</evidence>
<dbReference type="EMBL" id="QNRF01000006">
    <property type="protein sequence ID" value="RBO82380.1"/>
    <property type="molecule type" value="Genomic_DNA"/>
</dbReference>
<protein>
    <submittedName>
        <fullName evidence="2">Glyoxalase/bleomycin resistance protein/dioxygenase superfamily protein</fullName>
    </submittedName>
</protein>
<reference evidence="2 3" key="1">
    <citation type="submission" date="2018-06" db="EMBL/GenBank/DDBJ databases">
        <title>Genomic Encyclopedia of Type Strains, Phase III (KMG-III): the genomes of soil and plant-associated and newly described type strains.</title>
        <authorList>
            <person name="Whitman W."/>
        </authorList>
    </citation>
    <scope>NUCLEOTIDE SEQUENCE [LARGE SCALE GENOMIC DNA]</scope>
    <source>
        <strain evidence="2 3">CECT 7732</strain>
    </source>
</reference>
<dbReference type="RefSeq" id="WP_113875038.1">
    <property type="nucleotide sequence ID" value="NZ_QNRF01000006.1"/>
</dbReference>
<accession>A0A366CX23</accession>
<organism evidence="2 3">
    <name type="scientific">Marinomonas aquiplantarum</name>
    <dbReference type="NCBI Taxonomy" id="491951"/>
    <lineage>
        <taxon>Bacteria</taxon>
        <taxon>Pseudomonadati</taxon>
        <taxon>Pseudomonadota</taxon>
        <taxon>Gammaproteobacteria</taxon>
        <taxon>Oceanospirillales</taxon>
        <taxon>Oceanospirillaceae</taxon>
        <taxon>Marinomonas</taxon>
    </lineage>
</organism>
<dbReference type="InterPro" id="IPR004360">
    <property type="entry name" value="Glyas_Fos-R_dOase_dom"/>
</dbReference>
<dbReference type="Proteomes" id="UP000252086">
    <property type="component" value="Unassembled WGS sequence"/>
</dbReference>
<feature type="domain" description="VOC" evidence="1">
    <location>
        <begin position="6"/>
        <end position="120"/>
    </location>
</feature>
<evidence type="ECO:0000313" key="2">
    <source>
        <dbReference type="EMBL" id="RBO82380.1"/>
    </source>
</evidence>
<proteinExistence type="predicted"/>
<keyword evidence="2" id="KW-0560">Oxidoreductase</keyword>
<dbReference type="CDD" id="cd08356">
    <property type="entry name" value="VOC_CChe_VCA0619_like"/>
    <property type="match status" value="1"/>
</dbReference>
<dbReference type="OrthoDB" id="674527at2"/>